<accession>A0A4Q7YBX4</accession>
<dbReference type="PANTHER" id="PTHR35526">
    <property type="entry name" value="ANTI-SIGMA-F FACTOR RSBW-RELATED"/>
    <property type="match status" value="1"/>
</dbReference>
<evidence type="ECO:0000313" key="6">
    <source>
        <dbReference type="Proteomes" id="UP000292507"/>
    </source>
</evidence>
<gene>
    <name evidence="5" type="ORF">BKA19_3466</name>
</gene>
<feature type="domain" description="MEDS" evidence="4">
    <location>
        <begin position="75"/>
        <end position="219"/>
    </location>
</feature>
<dbReference type="Proteomes" id="UP000292507">
    <property type="component" value="Unassembled WGS sequence"/>
</dbReference>
<organism evidence="5 6">
    <name type="scientific">Blastococcus saxobsidens</name>
    <dbReference type="NCBI Taxonomy" id="138336"/>
    <lineage>
        <taxon>Bacteria</taxon>
        <taxon>Bacillati</taxon>
        <taxon>Actinomycetota</taxon>
        <taxon>Actinomycetes</taxon>
        <taxon>Geodermatophilales</taxon>
        <taxon>Geodermatophilaceae</taxon>
        <taxon>Blastococcus</taxon>
    </lineage>
</organism>
<dbReference type="InterPro" id="IPR036890">
    <property type="entry name" value="HATPase_C_sf"/>
</dbReference>
<evidence type="ECO:0000313" key="5">
    <source>
        <dbReference type="EMBL" id="RZU33731.1"/>
    </source>
</evidence>
<comment type="caution">
    <text evidence="5">The sequence shown here is derived from an EMBL/GenBank/DDBJ whole genome shotgun (WGS) entry which is preliminary data.</text>
</comment>
<keyword evidence="6" id="KW-1185">Reference proteome</keyword>
<dbReference type="GO" id="GO:0004674">
    <property type="term" value="F:protein serine/threonine kinase activity"/>
    <property type="evidence" value="ECO:0007669"/>
    <property type="project" value="UniProtKB-KW"/>
</dbReference>
<dbReference type="Pfam" id="PF13581">
    <property type="entry name" value="HATPase_c_2"/>
    <property type="match status" value="1"/>
</dbReference>
<dbReference type="EMBL" id="SHKV01000001">
    <property type="protein sequence ID" value="RZU33731.1"/>
    <property type="molecule type" value="Genomic_DNA"/>
</dbReference>
<dbReference type="InterPro" id="IPR047718">
    <property type="entry name" value="RsbA-like_anti_sig"/>
</dbReference>
<dbReference type="PANTHER" id="PTHR35526:SF3">
    <property type="entry name" value="ANTI-SIGMA-F FACTOR RSBW"/>
    <property type="match status" value="1"/>
</dbReference>
<dbReference type="NCBIfam" id="NF041045">
    <property type="entry name" value="RsbA_anti_sig"/>
    <property type="match status" value="1"/>
</dbReference>
<feature type="domain" description="Histidine kinase/HSP90-like ATPase" evidence="3">
    <location>
        <begin position="263"/>
        <end position="376"/>
    </location>
</feature>
<dbReference type="AlphaFoldDB" id="A0A4Q7YBX4"/>
<keyword evidence="1" id="KW-0418">Kinase</keyword>
<proteinExistence type="predicted"/>
<dbReference type="InterPro" id="IPR050267">
    <property type="entry name" value="Anti-sigma-factor_SerPK"/>
</dbReference>
<keyword evidence="1" id="KW-0808">Transferase</keyword>
<name>A0A4Q7YBX4_9ACTN</name>
<dbReference type="Gene3D" id="3.30.565.10">
    <property type="entry name" value="Histidine kinase-like ATPase, C-terminal domain"/>
    <property type="match status" value="1"/>
</dbReference>
<dbReference type="InterPro" id="IPR003594">
    <property type="entry name" value="HATPase_dom"/>
</dbReference>
<evidence type="ECO:0000256" key="1">
    <source>
        <dbReference type="ARBA" id="ARBA00022527"/>
    </source>
</evidence>
<reference evidence="5 6" key="1">
    <citation type="submission" date="2019-02" db="EMBL/GenBank/DDBJ databases">
        <title>Sequencing the genomes of 1000 actinobacteria strains.</title>
        <authorList>
            <person name="Klenk H.-P."/>
        </authorList>
    </citation>
    <scope>NUCLEOTIDE SEQUENCE [LARGE SCALE GENOMIC DNA]</scope>
    <source>
        <strain evidence="5 6">DSM 44509</strain>
    </source>
</reference>
<evidence type="ECO:0000259" key="3">
    <source>
        <dbReference type="Pfam" id="PF13581"/>
    </source>
</evidence>
<dbReference type="InterPro" id="IPR025847">
    <property type="entry name" value="MEDS_domain"/>
</dbReference>
<keyword evidence="1" id="KW-0723">Serine/threonine-protein kinase</keyword>
<dbReference type="SUPFAM" id="SSF55874">
    <property type="entry name" value="ATPase domain of HSP90 chaperone/DNA topoisomerase II/histidine kinase"/>
    <property type="match status" value="1"/>
</dbReference>
<sequence>MRSAGFCALGRRSSAESHSAQVADGDHGYRRPGPPGGLPCTDARIEDEPLRGEAGRKSCGGTASPSDVSGALGFRHDGLIHESIDELTAVAASFLLEGLAAGDAAVLAVGPATTELLREAVGDDPRLLVLDRHQLYRSRTPTAITTFRRLAAEHAAAGRRVRVVGEVDFGTTEADWHEWQRYESVINDAFAPFPLWGLCVFDAERLPRPLLDTARHTHPQLRSREGLTPNQEYVDPERYLATLPVPAEPLEGTVPALAVEDVADFTGLRHAVRRLLAGVDGPADHVEDFLLAVDEMASNALRHGRAPVALRLWTAPGTLVCTISDSGRGWTDPFAGYGPAHGADLSAGGMGLWLARQLCDHVALRRDGSGASVRLTTRWG</sequence>
<feature type="region of interest" description="Disordered" evidence="2">
    <location>
        <begin position="17"/>
        <end position="44"/>
    </location>
</feature>
<evidence type="ECO:0000256" key="2">
    <source>
        <dbReference type="SAM" id="MobiDB-lite"/>
    </source>
</evidence>
<protein>
    <submittedName>
        <fullName evidence="5">Anti-sigma regulatory factor (Ser/Thr protein kinase)</fullName>
    </submittedName>
</protein>
<evidence type="ECO:0000259" key="4">
    <source>
        <dbReference type="Pfam" id="PF14417"/>
    </source>
</evidence>
<dbReference type="CDD" id="cd16936">
    <property type="entry name" value="HATPase_RsbW-like"/>
    <property type="match status" value="1"/>
</dbReference>
<dbReference type="Pfam" id="PF14417">
    <property type="entry name" value="MEDS"/>
    <property type="match status" value="1"/>
</dbReference>